<protein>
    <recommendedName>
        <fullName evidence="2">HTH-type transcriptional repressor Sco4008 C-terminal domain-containing protein</fullName>
    </recommendedName>
</protein>
<accession>A0A6P1D9V5</accession>
<feature type="compositionally biased region" description="Low complexity" evidence="1">
    <location>
        <begin position="125"/>
        <end position="143"/>
    </location>
</feature>
<comment type="caution">
    <text evidence="3">The sequence shown here is derived from an EMBL/GenBank/DDBJ whole genome shotgun (WGS) entry which is preliminary data.</text>
</comment>
<feature type="region of interest" description="Disordered" evidence="1">
    <location>
        <begin position="102"/>
        <end position="157"/>
    </location>
</feature>
<feature type="compositionally biased region" description="Low complexity" evidence="1">
    <location>
        <begin position="102"/>
        <end position="112"/>
    </location>
</feature>
<dbReference type="InterPro" id="IPR041467">
    <property type="entry name" value="Sco4008_C"/>
</dbReference>
<proteinExistence type="predicted"/>
<dbReference type="Gene3D" id="1.10.357.10">
    <property type="entry name" value="Tetracycline Repressor, domain 2"/>
    <property type="match status" value="1"/>
</dbReference>
<dbReference type="AlphaFoldDB" id="A0A6P1D9V5"/>
<dbReference type="EMBL" id="JAAGUZ010000035">
    <property type="protein sequence ID" value="NEW45670.1"/>
    <property type="molecule type" value="Genomic_DNA"/>
</dbReference>
<dbReference type="Pfam" id="PF17926">
    <property type="entry name" value="TetR_C_21"/>
    <property type="match status" value="1"/>
</dbReference>
<evidence type="ECO:0000313" key="3">
    <source>
        <dbReference type="EMBL" id="NEW45670.1"/>
    </source>
</evidence>
<dbReference type="InterPro" id="IPR036271">
    <property type="entry name" value="Tet_transcr_reg_TetR-rel_C_sf"/>
</dbReference>
<evidence type="ECO:0000256" key="1">
    <source>
        <dbReference type="SAM" id="MobiDB-lite"/>
    </source>
</evidence>
<dbReference type="SUPFAM" id="SSF48498">
    <property type="entry name" value="Tetracyclin repressor-like, C-terminal domain"/>
    <property type="match status" value="1"/>
</dbReference>
<feature type="domain" description="HTH-type transcriptional repressor Sco4008 C-terminal" evidence="2">
    <location>
        <begin position="47"/>
        <end position="108"/>
    </location>
</feature>
<dbReference type="Proteomes" id="UP000468928">
    <property type="component" value="Unassembled WGS sequence"/>
</dbReference>
<name>A0A6P1D9V5_9NOCA</name>
<evidence type="ECO:0000259" key="2">
    <source>
        <dbReference type="Pfam" id="PF17926"/>
    </source>
</evidence>
<evidence type="ECO:0000313" key="4">
    <source>
        <dbReference type="Proteomes" id="UP000468928"/>
    </source>
</evidence>
<gene>
    <name evidence="3" type="ORF">GV789_14615</name>
</gene>
<reference evidence="3 4" key="1">
    <citation type="submission" date="2020-01" db="EMBL/GenBank/DDBJ databases">
        <title>Genetics and antimicrobial susceptibilities of Nocardia species isolated from the soil; a comparison with species isolated from humans.</title>
        <authorList>
            <person name="Carrasco G."/>
            <person name="Monzon S."/>
            <person name="Sansegundo M."/>
            <person name="Garcia E."/>
            <person name="Garrido N."/>
            <person name="Medina M.J."/>
            <person name="Villalon P."/>
            <person name="Ramirez-Arocha A.C."/>
            <person name="Jimenez P."/>
            <person name="Cuesta I."/>
            <person name="Valdezate S."/>
        </authorList>
    </citation>
    <scope>NUCLEOTIDE SEQUENCE [LARGE SCALE GENOMIC DNA]</scope>
    <source>
        <strain evidence="3 4">CNM20110639</strain>
    </source>
</reference>
<sequence length="157" mass="16774">MASGVNRVNNRLVSLEVYFGGKEQLSDAVFDQHVARGLNAVPFTADDLPGYAGALYDYCRTHPEVLRLATWHRLERGTAADHTIAGSRSAYDAKARALRAAQRGGLVALPRTHTTRSRTRGGGQSSRRSGGLSSSRNASSPRSPVNAAPPRAATCQT</sequence>
<organism evidence="3 4">
    <name type="scientific">Nocardia cyriacigeorgica</name>
    <dbReference type="NCBI Taxonomy" id="135487"/>
    <lineage>
        <taxon>Bacteria</taxon>
        <taxon>Bacillati</taxon>
        <taxon>Actinomycetota</taxon>
        <taxon>Actinomycetes</taxon>
        <taxon>Mycobacteriales</taxon>
        <taxon>Nocardiaceae</taxon>
        <taxon>Nocardia</taxon>
    </lineage>
</organism>